<dbReference type="AlphaFoldDB" id="A0A8T6QL28"/>
<reference evidence="1" key="3">
    <citation type="submission" date="2020-02" db="EMBL/GenBank/DDBJ databases">
        <authorList>
            <person name="Sarangi A.N."/>
            <person name="Ghosh S."/>
            <person name="Mukherjee M."/>
            <person name="Tripathy S."/>
        </authorList>
    </citation>
    <scope>NUCLEOTIDE SEQUENCE</scope>
    <source>
        <strain evidence="1">BDU141951</strain>
    </source>
</reference>
<reference evidence="1" key="2">
    <citation type="journal article" date="2015" name="Genome Announc.">
        <title>Draft Genome Sequence of Filamentous Marine Cyanobacterium Lyngbya confervoides Strain BDU141951.</title>
        <authorList>
            <person name="Chandrababunaidu M.M."/>
            <person name="Sen D."/>
            <person name="Tripathy S."/>
        </authorList>
    </citation>
    <scope>NUCLEOTIDE SEQUENCE</scope>
    <source>
        <strain evidence="1">BDU141951</strain>
    </source>
</reference>
<dbReference type="EMBL" id="JTHE02000003">
    <property type="protein sequence ID" value="NEV66068.1"/>
    <property type="molecule type" value="Genomic_DNA"/>
</dbReference>
<reference evidence="1" key="1">
    <citation type="submission" date="2014-11" db="EMBL/GenBank/DDBJ databases">
        <authorList>
            <person name="Malar M.C."/>
            <person name="Sen D."/>
            <person name="Tripathy S."/>
        </authorList>
    </citation>
    <scope>NUCLEOTIDE SEQUENCE</scope>
    <source>
        <strain evidence="1">BDU141951</strain>
    </source>
</reference>
<name>A0A8T6QL28_9CYAN</name>
<proteinExistence type="predicted"/>
<sequence>MLSNLCRAAIASGNWYGLSDRLNRVGRLRIPDGHVGNQHFGKAENLGAR</sequence>
<protein>
    <submittedName>
        <fullName evidence="1">Uncharacterized protein</fullName>
    </submittedName>
</protein>
<organism evidence="1">
    <name type="scientific">Lyngbya confervoides BDU141951</name>
    <dbReference type="NCBI Taxonomy" id="1574623"/>
    <lineage>
        <taxon>Bacteria</taxon>
        <taxon>Bacillati</taxon>
        <taxon>Cyanobacteriota</taxon>
        <taxon>Cyanophyceae</taxon>
        <taxon>Oscillatoriophycideae</taxon>
        <taxon>Oscillatoriales</taxon>
        <taxon>Microcoleaceae</taxon>
        <taxon>Lyngbya</taxon>
    </lineage>
</organism>
<evidence type="ECO:0000313" key="1">
    <source>
        <dbReference type="EMBL" id="NEV66068.1"/>
    </source>
</evidence>
<accession>A0A8T6QL28</accession>
<comment type="caution">
    <text evidence="1">The sequence shown here is derived from an EMBL/GenBank/DDBJ whole genome shotgun (WGS) entry which is preliminary data.</text>
</comment>
<gene>
    <name evidence="1" type="ORF">QQ91_002940</name>
</gene>